<gene>
    <name evidence="1" type="ORF">SAMN04487779_1001161</name>
</gene>
<evidence type="ECO:0008006" key="3">
    <source>
        <dbReference type="Google" id="ProtNLM"/>
    </source>
</evidence>
<evidence type="ECO:0000313" key="1">
    <source>
        <dbReference type="EMBL" id="SDC17625.1"/>
    </source>
</evidence>
<dbReference type="STRING" id="938405.SAMN02927895_00348"/>
<protein>
    <recommendedName>
        <fullName evidence="3">SpoVT-AbrB domain-containing protein</fullName>
    </recommendedName>
</protein>
<keyword evidence="2" id="KW-1185">Reference proteome</keyword>
<name>A0A1G6JGQ6_9PROT</name>
<reference evidence="1 2" key="1">
    <citation type="submission" date="2016-10" db="EMBL/GenBank/DDBJ databases">
        <authorList>
            <person name="de Groot N.N."/>
        </authorList>
    </citation>
    <scope>NUCLEOTIDE SEQUENCE [LARGE SCALE GENOMIC DNA]</scope>
    <source>
        <strain evidence="1 2">CPCC 100156</strain>
    </source>
</reference>
<dbReference type="EMBL" id="FMZX01000001">
    <property type="protein sequence ID" value="SDC17625.1"/>
    <property type="molecule type" value="Genomic_DNA"/>
</dbReference>
<evidence type="ECO:0000313" key="2">
    <source>
        <dbReference type="Proteomes" id="UP000198925"/>
    </source>
</evidence>
<accession>A0A1G6JGQ6</accession>
<dbReference type="Proteomes" id="UP000198925">
    <property type="component" value="Unassembled WGS sequence"/>
</dbReference>
<sequence length="81" mass="9345">MIIRVSPQWQLTIPKALREEFGRVREAEARMERGVLMVRPVLAPSADWVATRFAPQGITREVLWEAMRVIEGRRRKTEGGT</sequence>
<dbReference type="AlphaFoldDB" id="A0A1G6JGQ6"/>
<organism evidence="1 2">
    <name type="scientific">Belnapia rosea</name>
    <dbReference type="NCBI Taxonomy" id="938405"/>
    <lineage>
        <taxon>Bacteria</taxon>
        <taxon>Pseudomonadati</taxon>
        <taxon>Pseudomonadota</taxon>
        <taxon>Alphaproteobacteria</taxon>
        <taxon>Acetobacterales</taxon>
        <taxon>Roseomonadaceae</taxon>
        <taxon>Belnapia</taxon>
    </lineage>
</organism>
<dbReference type="RefSeq" id="WP_090659563.1">
    <property type="nucleotide sequence ID" value="NZ_FMZX01000001.1"/>
</dbReference>
<proteinExistence type="predicted"/>